<feature type="non-terminal residue" evidence="1">
    <location>
        <position position="1"/>
    </location>
</feature>
<keyword evidence="2" id="KW-1185">Reference proteome</keyword>
<reference evidence="1 2" key="1">
    <citation type="submission" date="2015-08" db="EMBL/GenBank/DDBJ databases">
        <title>Next Generation Sequencing and Analysis of the Genome of Puccinia sorghi L Schw, the Causal Agent of Maize Common Rust.</title>
        <authorList>
            <person name="Rochi L."/>
            <person name="Burguener G."/>
            <person name="Darino M."/>
            <person name="Turjanski A."/>
            <person name="Kreff E."/>
            <person name="Dieguez M.J."/>
            <person name="Sacco F."/>
        </authorList>
    </citation>
    <scope>NUCLEOTIDE SEQUENCE [LARGE SCALE GENOMIC DNA]</scope>
    <source>
        <strain evidence="1 2">RO10H11247</strain>
    </source>
</reference>
<gene>
    <name evidence="1" type="ORF">VP01_1578g1</name>
</gene>
<evidence type="ECO:0000313" key="2">
    <source>
        <dbReference type="Proteomes" id="UP000037035"/>
    </source>
</evidence>
<accession>A0A0L6VI96</accession>
<dbReference type="VEuPathDB" id="FungiDB:VP01_1578g1"/>
<dbReference type="Proteomes" id="UP000037035">
    <property type="component" value="Unassembled WGS sequence"/>
</dbReference>
<dbReference type="EMBL" id="LAVV01006368">
    <property type="protein sequence ID" value="KNZ60292.1"/>
    <property type="molecule type" value="Genomic_DNA"/>
</dbReference>
<name>A0A0L6VI96_9BASI</name>
<dbReference type="AlphaFoldDB" id="A0A0L6VI96"/>
<evidence type="ECO:0000313" key="1">
    <source>
        <dbReference type="EMBL" id="KNZ60292.1"/>
    </source>
</evidence>
<evidence type="ECO:0008006" key="3">
    <source>
        <dbReference type="Google" id="ProtNLM"/>
    </source>
</evidence>
<organism evidence="1 2">
    <name type="scientific">Puccinia sorghi</name>
    <dbReference type="NCBI Taxonomy" id="27349"/>
    <lineage>
        <taxon>Eukaryota</taxon>
        <taxon>Fungi</taxon>
        <taxon>Dikarya</taxon>
        <taxon>Basidiomycota</taxon>
        <taxon>Pucciniomycotina</taxon>
        <taxon>Pucciniomycetes</taxon>
        <taxon>Pucciniales</taxon>
        <taxon>Pucciniaceae</taxon>
        <taxon>Puccinia</taxon>
    </lineage>
</organism>
<sequence length="187" mass="21095">SQLGLRTTQDQQNSRLTLSRKVLSKRPLIRNPLSKSKQITRFKMDEINATILKTTIEEIPGLTEENYLSWCTRISVLFKLGGVKDQSTNGKPALEESNNTILCAIIIAKLLATTHNNVFNSANEDDAIKLWKAISNNISFEASKLEKFITEVQASLLKMQDVGICMDNDIITYDLLRRLPESLDNIK</sequence>
<dbReference type="OrthoDB" id="913043at2759"/>
<protein>
    <recommendedName>
        <fullName evidence="3">DUF4219 domain-containing protein</fullName>
    </recommendedName>
</protein>
<proteinExistence type="predicted"/>
<comment type="caution">
    <text evidence="1">The sequence shown here is derived from an EMBL/GenBank/DDBJ whole genome shotgun (WGS) entry which is preliminary data.</text>
</comment>